<dbReference type="AlphaFoldDB" id="A0A5N1JIA4"/>
<dbReference type="CDD" id="cd02020">
    <property type="entry name" value="CMPK"/>
    <property type="match status" value="1"/>
</dbReference>
<evidence type="ECO:0000259" key="9">
    <source>
        <dbReference type="Pfam" id="PF02224"/>
    </source>
</evidence>
<dbReference type="InterPro" id="IPR003136">
    <property type="entry name" value="Cytidylate_kin"/>
</dbReference>
<dbReference type="GO" id="GO:0036431">
    <property type="term" value="F:dCMP kinase activity"/>
    <property type="evidence" value="ECO:0007669"/>
    <property type="project" value="InterPro"/>
</dbReference>
<keyword evidence="2 8" id="KW-0808">Transferase</keyword>
<dbReference type="GO" id="GO:0036430">
    <property type="term" value="F:CMP kinase activity"/>
    <property type="evidence" value="ECO:0007669"/>
    <property type="project" value="RHEA"/>
</dbReference>
<proteinExistence type="inferred from homology"/>
<evidence type="ECO:0000256" key="1">
    <source>
        <dbReference type="ARBA" id="ARBA00009427"/>
    </source>
</evidence>
<name>A0A5N1JIA4_9BACT</name>
<dbReference type="Gene3D" id="3.40.50.300">
    <property type="entry name" value="P-loop containing nucleotide triphosphate hydrolases"/>
    <property type="match status" value="1"/>
</dbReference>
<keyword evidence="11" id="KW-1185">Reference proteome</keyword>
<comment type="catalytic activity">
    <reaction evidence="6 8">
        <text>dCMP + ATP = dCDP + ADP</text>
        <dbReference type="Rhea" id="RHEA:25094"/>
        <dbReference type="ChEBI" id="CHEBI:30616"/>
        <dbReference type="ChEBI" id="CHEBI:57566"/>
        <dbReference type="ChEBI" id="CHEBI:58593"/>
        <dbReference type="ChEBI" id="CHEBI:456216"/>
        <dbReference type="EC" id="2.7.4.25"/>
    </reaction>
</comment>
<feature type="binding site" evidence="8">
    <location>
        <begin position="31"/>
        <end position="39"/>
    </location>
    <ligand>
        <name>ATP</name>
        <dbReference type="ChEBI" id="CHEBI:30616"/>
    </ligand>
</feature>
<dbReference type="SUPFAM" id="SSF52540">
    <property type="entry name" value="P-loop containing nucleoside triphosphate hydrolases"/>
    <property type="match status" value="1"/>
</dbReference>
<accession>A0A5N1JIA4</accession>
<dbReference type="EC" id="2.7.4.25" evidence="8"/>
<organism evidence="10 11">
    <name type="scientific">Larkinella humicola</name>
    <dbReference type="NCBI Taxonomy" id="2607654"/>
    <lineage>
        <taxon>Bacteria</taxon>
        <taxon>Pseudomonadati</taxon>
        <taxon>Bacteroidota</taxon>
        <taxon>Cytophagia</taxon>
        <taxon>Cytophagales</taxon>
        <taxon>Spirosomataceae</taxon>
        <taxon>Larkinella</taxon>
    </lineage>
</organism>
<keyword evidence="3 8" id="KW-0547">Nucleotide-binding</keyword>
<comment type="subcellular location">
    <subcellularLocation>
        <location evidence="8">Cytoplasm</location>
    </subcellularLocation>
</comment>
<evidence type="ECO:0000256" key="4">
    <source>
        <dbReference type="ARBA" id="ARBA00022777"/>
    </source>
</evidence>
<dbReference type="GO" id="GO:0005829">
    <property type="term" value="C:cytosol"/>
    <property type="evidence" value="ECO:0007669"/>
    <property type="project" value="TreeGrafter"/>
</dbReference>
<comment type="caution">
    <text evidence="10">The sequence shown here is derived from an EMBL/GenBank/DDBJ whole genome shotgun (WGS) entry which is preliminary data.</text>
</comment>
<dbReference type="PANTHER" id="PTHR21299:SF2">
    <property type="entry name" value="CYTIDYLATE KINASE"/>
    <property type="match status" value="1"/>
</dbReference>
<evidence type="ECO:0000256" key="6">
    <source>
        <dbReference type="ARBA" id="ARBA00047615"/>
    </source>
</evidence>
<dbReference type="PANTHER" id="PTHR21299">
    <property type="entry name" value="CYTIDYLATE KINASE/PANTOATE-BETA-ALANINE LIGASE"/>
    <property type="match status" value="1"/>
</dbReference>
<dbReference type="Pfam" id="PF02224">
    <property type="entry name" value="Cytidylate_kin"/>
    <property type="match status" value="1"/>
</dbReference>
<evidence type="ECO:0000313" key="11">
    <source>
        <dbReference type="Proteomes" id="UP000326344"/>
    </source>
</evidence>
<keyword evidence="8" id="KW-0963">Cytoplasm</keyword>
<dbReference type="GO" id="GO:0005524">
    <property type="term" value="F:ATP binding"/>
    <property type="evidence" value="ECO:0007669"/>
    <property type="project" value="UniProtKB-UniRule"/>
</dbReference>
<comment type="similarity">
    <text evidence="1 8">Belongs to the cytidylate kinase family. Type 1 subfamily.</text>
</comment>
<evidence type="ECO:0000256" key="7">
    <source>
        <dbReference type="ARBA" id="ARBA00048478"/>
    </source>
</evidence>
<dbReference type="GO" id="GO:0015949">
    <property type="term" value="P:nucleobase-containing small molecule interconversion"/>
    <property type="evidence" value="ECO:0007669"/>
    <property type="project" value="TreeGrafter"/>
</dbReference>
<keyword evidence="4 8" id="KW-0418">Kinase</keyword>
<protein>
    <recommendedName>
        <fullName evidence="8">Cytidylate kinase</fullName>
        <shortName evidence="8">CK</shortName>
        <ecNumber evidence="8">2.7.4.25</ecNumber>
    </recommendedName>
    <alternativeName>
        <fullName evidence="8">Cytidine monophosphate kinase</fullName>
        <shortName evidence="8">CMP kinase</shortName>
    </alternativeName>
</protein>
<evidence type="ECO:0000256" key="3">
    <source>
        <dbReference type="ARBA" id="ARBA00022741"/>
    </source>
</evidence>
<sequence length="259" mass="28758">MGLINDSYQFHRATPVNTFSGSTKIIIAIDGHSGCGKSTTARQVAVQLGYTYIDTGAMYRAVTLYFIQHKIDLASEKAVREALAKIHITFEGDPETGTIQTHLNGQNVEEEIRKLPVANAVPEVSAIPDVRKAMVGLQQKLGHNRGIVMDGRDIGTHVFPHAELKVFMTADSLVRAERRRIELQAKGEQVELAEIAQNLEKRDHLDTTRTESPLRKASDAQLLDTSHLSIAGQVEWVVQQAYLTITSELHREYSKSMEA</sequence>
<gene>
    <name evidence="8" type="primary">cmk</name>
    <name evidence="10" type="ORF">F0P93_12720</name>
</gene>
<evidence type="ECO:0000256" key="5">
    <source>
        <dbReference type="ARBA" id="ARBA00022840"/>
    </source>
</evidence>
<dbReference type="InterPro" id="IPR027417">
    <property type="entry name" value="P-loop_NTPase"/>
</dbReference>
<comment type="catalytic activity">
    <reaction evidence="7 8">
        <text>CMP + ATP = CDP + ADP</text>
        <dbReference type="Rhea" id="RHEA:11600"/>
        <dbReference type="ChEBI" id="CHEBI:30616"/>
        <dbReference type="ChEBI" id="CHEBI:58069"/>
        <dbReference type="ChEBI" id="CHEBI:60377"/>
        <dbReference type="ChEBI" id="CHEBI:456216"/>
        <dbReference type="EC" id="2.7.4.25"/>
    </reaction>
</comment>
<evidence type="ECO:0000256" key="2">
    <source>
        <dbReference type="ARBA" id="ARBA00022679"/>
    </source>
</evidence>
<keyword evidence="5 8" id="KW-0067">ATP-binding</keyword>
<dbReference type="EMBL" id="VTWS01000003">
    <property type="protein sequence ID" value="KAA9354098.1"/>
    <property type="molecule type" value="Genomic_DNA"/>
</dbReference>
<dbReference type="InterPro" id="IPR011994">
    <property type="entry name" value="Cytidylate_kinase_dom"/>
</dbReference>
<dbReference type="Proteomes" id="UP000326344">
    <property type="component" value="Unassembled WGS sequence"/>
</dbReference>
<feature type="domain" description="Cytidylate kinase" evidence="9">
    <location>
        <begin position="27"/>
        <end position="241"/>
    </location>
</feature>
<reference evidence="10 11" key="1">
    <citation type="submission" date="2019-09" db="EMBL/GenBank/DDBJ databases">
        <title>Genome Sequence of Larkinella sp MA1.</title>
        <authorList>
            <person name="Srinivasan S."/>
        </authorList>
    </citation>
    <scope>NUCLEOTIDE SEQUENCE [LARGE SCALE GENOMIC DNA]</scope>
    <source>
        <strain evidence="10 11">MA1</strain>
    </source>
</reference>
<evidence type="ECO:0000256" key="8">
    <source>
        <dbReference type="HAMAP-Rule" id="MF_00238"/>
    </source>
</evidence>
<dbReference type="NCBIfam" id="TIGR00017">
    <property type="entry name" value="cmk"/>
    <property type="match status" value="1"/>
</dbReference>
<dbReference type="GO" id="GO:0006220">
    <property type="term" value="P:pyrimidine nucleotide metabolic process"/>
    <property type="evidence" value="ECO:0007669"/>
    <property type="project" value="UniProtKB-UniRule"/>
</dbReference>
<dbReference type="HAMAP" id="MF_00238">
    <property type="entry name" value="Cytidyl_kinase_type1"/>
    <property type="match status" value="1"/>
</dbReference>
<evidence type="ECO:0000313" key="10">
    <source>
        <dbReference type="EMBL" id="KAA9354098.1"/>
    </source>
</evidence>